<dbReference type="Pfam" id="PF14317">
    <property type="entry name" value="YcxB"/>
    <property type="match status" value="1"/>
</dbReference>
<evidence type="ECO:0000259" key="2">
    <source>
        <dbReference type="Pfam" id="PF14317"/>
    </source>
</evidence>
<protein>
    <submittedName>
        <fullName evidence="3">YcxB family protein</fullName>
    </submittedName>
</protein>
<evidence type="ECO:0000313" key="3">
    <source>
        <dbReference type="EMBL" id="QUE49768.1"/>
    </source>
</evidence>
<evidence type="ECO:0000256" key="1">
    <source>
        <dbReference type="SAM" id="Phobius"/>
    </source>
</evidence>
<dbReference type="EMBL" id="CP073100">
    <property type="protein sequence ID" value="QUE49768.1"/>
    <property type="molecule type" value="Genomic_DNA"/>
</dbReference>
<dbReference type="InterPro" id="IPR025588">
    <property type="entry name" value="YcxB-like_C"/>
</dbReference>
<feature type="domain" description="YcxB-like C-terminal" evidence="2">
    <location>
        <begin position="106"/>
        <end position="162"/>
    </location>
</feature>
<proteinExistence type="predicted"/>
<dbReference type="AlphaFoldDB" id="A0A975IYD5"/>
<feature type="transmembrane region" description="Helical" evidence="1">
    <location>
        <begin position="35"/>
        <end position="54"/>
    </location>
</feature>
<dbReference type="RefSeq" id="WP_211629857.1">
    <property type="nucleotide sequence ID" value="NZ_CP073100.1"/>
</dbReference>
<keyword evidence="1" id="KW-0472">Membrane</keyword>
<reference evidence="3" key="1">
    <citation type="submission" date="2021-04" db="EMBL/GenBank/DDBJ databases">
        <title>Luteolibacter sp. 32A isolated from the skin of an Anderson's salamander (Ambystoma andersonii).</title>
        <authorList>
            <person name="Spergser J."/>
            <person name="Busse H.-J."/>
        </authorList>
    </citation>
    <scope>NUCLEOTIDE SEQUENCE</scope>
    <source>
        <strain evidence="3">32A</strain>
    </source>
</reference>
<name>A0A975IYD5_9BACT</name>
<dbReference type="KEGG" id="lamb:KBB96_12905"/>
<sequence length="175" mass="19875">MLHLLDGEMKIRVQLTEEDYVSTLWPTLFSNRRTLVFLILAAISTLVTAGSNIADLLRGEPVESSRWVFVSVMVVLAWVLFIGTPSKMRKAFRVQKLGERPFEVELGEEEFKSTNDRGYTVLKWPDVLKWRQTKKMIVVYVTEQQCVVLPHHAFSSEGDFSAAVTILQSKVGKTA</sequence>
<feature type="transmembrane region" description="Helical" evidence="1">
    <location>
        <begin position="66"/>
        <end position="83"/>
    </location>
</feature>
<keyword evidence="4" id="KW-1185">Reference proteome</keyword>
<dbReference type="Proteomes" id="UP000676169">
    <property type="component" value="Chromosome"/>
</dbReference>
<evidence type="ECO:0000313" key="4">
    <source>
        <dbReference type="Proteomes" id="UP000676169"/>
    </source>
</evidence>
<organism evidence="3 4">
    <name type="scientific">Luteolibacter ambystomatis</name>
    <dbReference type="NCBI Taxonomy" id="2824561"/>
    <lineage>
        <taxon>Bacteria</taxon>
        <taxon>Pseudomonadati</taxon>
        <taxon>Verrucomicrobiota</taxon>
        <taxon>Verrucomicrobiia</taxon>
        <taxon>Verrucomicrobiales</taxon>
        <taxon>Verrucomicrobiaceae</taxon>
        <taxon>Luteolibacter</taxon>
    </lineage>
</organism>
<accession>A0A975IYD5</accession>
<keyword evidence="1" id="KW-0812">Transmembrane</keyword>
<keyword evidence="1" id="KW-1133">Transmembrane helix</keyword>
<gene>
    <name evidence="3" type="ORF">KBB96_12905</name>
</gene>